<sequence>MLAVLALPLLILAGLMLMQRLEEVLLPAAPSQPHVPAPEPVELRIEPALAVPGEQPRPAAQPVVLAAEAPKTRGRTGAAPSCPHRRHPHQRRHPAKAA</sequence>
<reference evidence="2 3" key="1">
    <citation type="submission" date="2018-03" db="EMBL/GenBank/DDBJ databases">
        <title>Genomic Encyclopedia of Type Strains, Phase III (KMG-III): the genomes of soil and plant-associated and newly described type strains.</title>
        <authorList>
            <person name="Whitman W."/>
        </authorList>
    </citation>
    <scope>NUCLEOTIDE SEQUENCE [LARGE SCALE GENOMIC DNA]</scope>
    <source>
        <strain evidence="2 3">CGMCC 4.7104</strain>
    </source>
</reference>
<evidence type="ECO:0000256" key="1">
    <source>
        <dbReference type="SAM" id="MobiDB-lite"/>
    </source>
</evidence>
<dbReference type="AlphaFoldDB" id="A0A2T0MKW4"/>
<comment type="caution">
    <text evidence="2">The sequence shown here is derived from an EMBL/GenBank/DDBJ whole genome shotgun (WGS) entry which is preliminary data.</text>
</comment>
<protein>
    <submittedName>
        <fullName evidence="2">Uncharacterized protein</fullName>
    </submittedName>
</protein>
<gene>
    <name evidence="2" type="ORF">B0I32_124220</name>
</gene>
<dbReference type="Proteomes" id="UP000238312">
    <property type="component" value="Unassembled WGS sequence"/>
</dbReference>
<proteinExistence type="predicted"/>
<accession>A0A2T0MKW4</accession>
<evidence type="ECO:0000313" key="3">
    <source>
        <dbReference type="Proteomes" id="UP000238312"/>
    </source>
</evidence>
<dbReference type="EMBL" id="PVNG01000024">
    <property type="protein sequence ID" value="PRX58232.1"/>
    <property type="molecule type" value="Genomic_DNA"/>
</dbReference>
<feature type="region of interest" description="Disordered" evidence="1">
    <location>
        <begin position="68"/>
        <end position="98"/>
    </location>
</feature>
<evidence type="ECO:0000313" key="2">
    <source>
        <dbReference type="EMBL" id="PRX58232.1"/>
    </source>
</evidence>
<organism evidence="2 3">
    <name type="scientific">Nonomuraea fuscirosea</name>
    <dbReference type="NCBI Taxonomy" id="1291556"/>
    <lineage>
        <taxon>Bacteria</taxon>
        <taxon>Bacillati</taxon>
        <taxon>Actinomycetota</taxon>
        <taxon>Actinomycetes</taxon>
        <taxon>Streptosporangiales</taxon>
        <taxon>Streptosporangiaceae</taxon>
        <taxon>Nonomuraea</taxon>
    </lineage>
</organism>
<name>A0A2T0MKW4_9ACTN</name>
<keyword evidence="3" id="KW-1185">Reference proteome</keyword>
<dbReference type="RefSeq" id="WP_106249811.1">
    <property type="nucleotide sequence ID" value="NZ_JBFAIB010000021.1"/>
</dbReference>
<feature type="compositionally biased region" description="Basic residues" evidence="1">
    <location>
        <begin position="83"/>
        <end position="98"/>
    </location>
</feature>